<dbReference type="SUPFAM" id="SSF47807">
    <property type="entry name" value="5' to 3' exonuclease, C-terminal subdomain"/>
    <property type="match status" value="1"/>
</dbReference>
<comment type="caution">
    <text evidence="2">The sequence shown here is derived from an EMBL/GenBank/DDBJ whole genome shotgun (WGS) entry which is preliminary data.</text>
</comment>
<sequence length="422" mass="47464">MGLTGLWPLFNLYKQTKSFAEIAAEKGFVRNFNTFCTLTVGMDLSPILDSFQAKKIALGCKVLHSPTDLTQSQFFRLVSQLSETTTCNIVIFDTVSRPRQKRGTNVMVQKEPYHYDYAKPFIYPAGFHSHTAPGETDAELAEMYKQGLIDIVLTSDSDVFALASVYSRNSKESKCWAELIVDLYDVPLIMQSLALSQEQFILYALMVGNDLDKGIPNCRPVLALGAAQAVSMLFLQQYNQLSKAGHKNKVTKLLYQLKSEIIHIMKENPVGTLPHKAPAIADFLHTHNFPLREPLDSFAHPLTSWTHSLNGPPAAPIWKPVISDVHKLVWCCQSSLKWSNKQVLDKFLNMVVLQKDVYYDYQDGTLRMVQVMANSTPIPFSPDNLFIGQGFVQAVFSITNLMQQVLLALNLHQALHYATIQM</sequence>
<organism evidence="2 3">
    <name type="scientific">Moniliophthora roreri (strain MCA 2997)</name>
    <name type="common">Cocoa frosty pod rot fungus</name>
    <name type="synonym">Crinipellis roreri</name>
    <dbReference type="NCBI Taxonomy" id="1381753"/>
    <lineage>
        <taxon>Eukaryota</taxon>
        <taxon>Fungi</taxon>
        <taxon>Dikarya</taxon>
        <taxon>Basidiomycota</taxon>
        <taxon>Agaricomycotina</taxon>
        <taxon>Agaricomycetes</taxon>
        <taxon>Agaricomycetidae</taxon>
        <taxon>Agaricales</taxon>
        <taxon>Marasmiineae</taxon>
        <taxon>Marasmiaceae</taxon>
        <taxon>Moniliophthora</taxon>
    </lineage>
</organism>
<dbReference type="EMBL" id="AWSO01001259">
    <property type="protein sequence ID" value="ESK84621.1"/>
    <property type="molecule type" value="Genomic_DNA"/>
</dbReference>
<dbReference type="Gene3D" id="3.40.50.1010">
    <property type="entry name" value="5'-nuclease"/>
    <property type="match status" value="1"/>
</dbReference>
<dbReference type="Pfam" id="PF00867">
    <property type="entry name" value="XPG_I"/>
    <property type="match status" value="1"/>
</dbReference>
<reference evidence="2 3" key="1">
    <citation type="journal article" date="2014" name="BMC Genomics">
        <title>Genome and secretome analysis of the hemibiotrophic fungal pathogen, Moniliophthora roreri, which causes frosty pod rot disease of cacao: mechanisms of the biotrophic and necrotrophic phases.</title>
        <authorList>
            <person name="Meinhardt L.W."/>
            <person name="Costa G.G.L."/>
            <person name="Thomazella D.P.T."/>
            <person name="Teixeira P.J.P.L."/>
            <person name="Carazzolle M.F."/>
            <person name="Schuster S.C."/>
            <person name="Carlson J.E."/>
            <person name="Guiltinan M.J."/>
            <person name="Mieczkowski P."/>
            <person name="Farmer A."/>
            <person name="Ramaraj T."/>
            <person name="Crozier J."/>
            <person name="Davis R.E."/>
            <person name="Shao J."/>
            <person name="Melnick R.L."/>
            <person name="Pereira G.A.G."/>
            <person name="Bailey B.A."/>
        </authorList>
    </citation>
    <scope>NUCLEOTIDE SEQUENCE [LARGE SCALE GENOMIC DNA]</scope>
    <source>
        <strain evidence="2 3">MCA 2997</strain>
    </source>
</reference>
<dbReference type="KEGG" id="mrr:Moror_13307"/>
<keyword evidence="3" id="KW-1185">Reference proteome</keyword>
<dbReference type="PANTHER" id="PTHR11081">
    <property type="entry name" value="FLAP ENDONUCLEASE FAMILY MEMBER"/>
    <property type="match status" value="1"/>
</dbReference>
<dbReference type="HOGENOM" id="CLU_007575_4_0_1"/>
<accession>V2WVS0</accession>
<feature type="domain" description="XPG-I" evidence="1">
    <location>
        <begin position="127"/>
        <end position="210"/>
    </location>
</feature>
<proteinExistence type="predicted"/>
<dbReference type="SUPFAM" id="SSF88723">
    <property type="entry name" value="PIN domain-like"/>
    <property type="match status" value="1"/>
</dbReference>
<dbReference type="InterPro" id="IPR036279">
    <property type="entry name" value="5-3_exonuclease_C_sf"/>
</dbReference>
<gene>
    <name evidence="2" type="ORF">Moror_13307</name>
</gene>
<evidence type="ECO:0000313" key="3">
    <source>
        <dbReference type="Proteomes" id="UP000017559"/>
    </source>
</evidence>
<dbReference type="Proteomes" id="UP000017559">
    <property type="component" value="Unassembled WGS sequence"/>
</dbReference>
<name>V2WVS0_MONRO</name>
<evidence type="ECO:0000259" key="1">
    <source>
        <dbReference type="Pfam" id="PF00867"/>
    </source>
</evidence>
<dbReference type="GO" id="GO:0017108">
    <property type="term" value="F:5'-flap endonuclease activity"/>
    <property type="evidence" value="ECO:0007669"/>
    <property type="project" value="TreeGrafter"/>
</dbReference>
<dbReference type="OrthoDB" id="3005703at2759"/>
<evidence type="ECO:0000313" key="2">
    <source>
        <dbReference type="EMBL" id="ESK84621.1"/>
    </source>
</evidence>
<dbReference type="InterPro" id="IPR029060">
    <property type="entry name" value="PIN-like_dom_sf"/>
</dbReference>
<dbReference type="GO" id="GO:0006281">
    <property type="term" value="P:DNA repair"/>
    <property type="evidence" value="ECO:0007669"/>
    <property type="project" value="UniProtKB-ARBA"/>
</dbReference>
<dbReference type="AlphaFoldDB" id="V2WVS0"/>
<dbReference type="InterPro" id="IPR006086">
    <property type="entry name" value="XPG-I_dom"/>
</dbReference>
<dbReference type="PANTHER" id="PTHR11081:SF75">
    <property type="entry name" value="ENDONUCLEASE, PUTATIVE (AFU_ORTHOLOGUE AFUA_3G13260)-RELATED"/>
    <property type="match status" value="1"/>
</dbReference>
<dbReference type="STRING" id="1381753.V2WVS0"/>
<protein>
    <submittedName>
        <fullName evidence="2">DNA repair endonuclease-like protein</fullName>
    </submittedName>
</protein>
<dbReference type="InterPro" id="IPR006084">
    <property type="entry name" value="XPG/Rad2"/>
</dbReference>